<organism evidence="2 3">
    <name type="scientific">Caenorhabditis nigoni</name>
    <dbReference type="NCBI Taxonomy" id="1611254"/>
    <lineage>
        <taxon>Eukaryota</taxon>
        <taxon>Metazoa</taxon>
        <taxon>Ecdysozoa</taxon>
        <taxon>Nematoda</taxon>
        <taxon>Chromadorea</taxon>
        <taxon>Rhabditida</taxon>
        <taxon>Rhabditina</taxon>
        <taxon>Rhabditomorpha</taxon>
        <taxon>Rhabditoidea</taxon>
        <taxon>Rhabditidae</taxon>
        <taxon>Peloderinae</taxon>
        <taxon>Caenorhabditis</taxon>
    </lineage>
</organism>
<comment type="caution">
    <text evidence="2">The sequence shown here is derived from an EMBL/GenBank/DDBJ whole genome shotgun (WGS) entry which is preliminary data.</text>
</comment>
<dbReference type="OrthoDB" id="5893666at2759"/>
<dbReference type="AlphaFoldDB" id="A0A2G5TXI4"/>
<dbReference type="EMBL" id="PDUG01000004">
    <property type="protein sequence ID" value="PIC31992.1"/>
    <property type="molecule type" value="Genomic_DNA"/>
</dbReference>
<evidence type="ECO:0000313" key="2">
    <source>
        <dbReference type="EMBL" id="PIC31992.1"/>
    </source>
</evidence>
<feature type="region of interest" description="Disordered" evidence="1">
    <location>
        <begin position="69"/>
        <end position="89"/>
    </location>
</feature>
<feature type="compositionally biased region" description="Acidic residues" evidence="1">
    <location>
        <begin position="69"/>
        <end position="84"/>
    </location>
</feature>
<evidence type="ECO:0008006" key="4">
    <source>
        <dbReference type="Google" id="ProtNLM"/>
    </source>
</evidence>
<proteinExistence type="predicted"/>
<keyword evidence="3" id="KW-1185">Reference proteome</keyword>
<evidence type="ECO:0000256" key="1">
    <source>
        <dbReference type="SAM" id="MobiDB-lite"/>
    </source>
</evidence>
<dbReference type="Proteomes" id="UP000230233">
    <property type="component" value="Chromosome IV"/>
</dbReference>
<protein>
    <recommendedName>
        <fullName evidence="4">DUF38 domain-containing protein</fullName>
    </recommendedName>
</protein>
<name>A0A2G5TXI4_9PELO</name>
<accession>A0A2G5TXI4</accession>
<evidence type="ECO:0000313" key="3">
    <source>
        <dbReference type="Proteomes" id="UP000230233"/>
    </source>
</evidence>
<gene>
    <name evidence="2" type="primary">Cnig_chr_IV.g12498</name>
    <name evidence="2" type="ORF">B9Z55_012498</name>
</gene>
<sequence length="397" mass="47809">MVHEHLQDSLELCARYEFLKRNPVSEAHRNFSEMLTSEKVDNVSNAKPNCQPVFTNAIKFYGTFVEDPEEDVNPEEDSDTDSENLDPPKDKFEVGFYQKKMCEFYEMFYKEEHETESRNEIVSASGVLERLNLRTLSTKFKNYAKSRFPINRLRTIRAYGKIKVQFYDKQMKQDQNLEYWRCDTYKTLIWRNHHARLDGSRRFQQVAAHDVFQMTRNTQLERVEFKTEKYNSWNLAVQPFDNFYKILADRFNVLNFKLKVKKFSMDITWFGDKDPYKDPLFYLLDIMKPKVLSHIKLRKWKEDHLQRNEELKDYIHFQAVQRPLDPFKIWALCQEVDGVLKRMKKLFYTPDEKCNLHHAANVLDEINDVKVDNVWTINEMTHSEVVINRKYMIFQRH</sequence>
<reference evidence="3" key="1">
    <citation type="submission" date="2017-10" db="EMBL/GenBank/DDBJ databases">
        <title>Rapid genome shrinkage in a self-fertile nematode reveals novel sperm competition proteins.</title>
        <authorList>
            <person name="Yin D."/>
            <person name="Schwarz E.M."/>
            <person name="Thomas C.G."/>
            <person name="Felde R.L."/>
            <person name="Korf I.F."/>
            <person name="Cutter A.D."/>
            <person name="Schartner C.M."/>
            <person name="Ralston E.J."/>
            <person name="Meyer B.J."/>
            <person name="Haag E.S."/>
        </authorList>
    </citation>
    <scope>NUCLEOTIDE SEQUENCE [LARGE SCALE GENOMIC DNA]</scope>
    <source>
        <strain evidence="3">JU1422</strain>
    </source>
</reference>